<dbReference type="Pfam" id="PF08837">
    <property type="entry name" value="DUF1810"/>
    <property type="match status" value="1"/>
</dbReference>
<dbReference type="Gene3D" id="1.25.40.380">
    <property type="entry name" value="Protein of unknown function DUF1810"/>
    <property type="match status" value="1"/>
</dbReference>
<feature type="compositionally biased region" description="Polar residues" evidence="1">
    <location>
        <begin position="19"/>
        <end position="31"/>
    </location>
</feature>
<feature type="region of interest" description="Disordered" evidence="1">
    <location>
        <begin position="189"/>
        <end position="230"/>
    </location>
</feature>
<dbReference type="VEuPathDB" id="TriTrypDB:BSAL_89350"/>
<evidence type="ECO:0000313" key="3">
    <source>
        <dbReference type="Proteomes" id="UP000051952"/>
    </source>
</evidence>
<dbReference type="EMBL" id="CYKH01001149">
    <property type="protein sequence ID" value="CUG85158.1"/>
    <property type="molecule type" value="Genomic_DNA"/>
</dbReference>
<dbReference type="InterPro" id="IPR014937">
    <property type="entry name" value="DUF1810"/>
</dbReference>
<organism evidence="2 3">
    <name type="scientific">Bodo saltans</name>
    <name type="common">Flagellated protozoan</name>
    <dbReference type="NCBI Taxonomy" id="75058"/>
    <lineage>
        <taxon>Eukaryota</taxon>
        <taxon>Discoba</taxon>
        <taxon>Euglenozoa</taxon>
        <taxon>Kinetoplastea</taxon>
        <taxon>Metakinetoplastina</taxon>
        <taxon>Eubodonida</taxon>
        <taxon>Bodonidae</taxon>
        <taxon>Bodo</taxon>
    </lineage>
</organism>
<dbReference type="Proteomes" id="UP000051952">
    <property type="component" value="Unassembled WGS sequence"/>
</dbReference>
<feature type="compositionally biased region" description="Basic residues" evidence="1">
    <location>
        <begin position="32"/>
        <end position="47"/>
    </location>
</feature>
<dbReference type="InterPro" id="IPR036287">
    <property type="entry name" value="Rv1873-like_sf"/>
</dbReference>
<name>A0A0S4J5G0_BODSA</name>
<proteinExistence type="predicted"/>
<feature type="region of interest" description="Disordered" evidence="1">
    <location>
        <begin position="1"/>
        <end position="78"/>
    </location>
</feature>
<keyword evidence="3" id="KW-1185">Reference proteome</keyword>
<feature type="compositionally biased region" description="Polar residues" evidence="1">
    <location>
        <begin position="206"/>
        <end position="215"/>
    </location>
</feature>
<evidence type="ECO:0000256" key="1">
    <source>
        <dbReference type="SAM" id="MobiDB-lite"/>
    </source>
</evidence>
<evidence type="ECO:0000313" key="2">
    <source>
        <dbReference type="EMBL" id="CUG85158.1"/>
    </source>
</evidence>
<accession>A0A0S4J5G0</accession>
<feature type="compositionally biased region" description="Polar residues" evidence="1">
    <location>
        <begin position="48"/>
        <end position="57"/>
    </location>
</feature>
<sequence length="411" mass="44637">MRPVASSIASVPTGHKSTRSFTPSGTSTTSLHHQRQQSHNYCHRYNPHHQQLPNEQRSIPPPPRPRPDSTSSQFEDRKRRHAQRLDVLVDIFLEPQQHDFSRAIAELSHGRKMSHWIWWIFPMMLSSARFHSRSVSQRTFEFRIQSPDVAAAYLKHPSLCRNYIIATNVVAKQLVHLNSIAMQNIEEATAGSGQRQARPVERRTAPTGTLSQRSLSAGVGATSRTKGGTGNSSFLSTLSSALFGGSSQPEVVRSCGAVELMGSSVDVEKLYMSLSTFVLGMHDDPSLRSIVLDVSAQINNSSSSREGSSSPLITGRGTRSWVTVIDVALLELLLSVSLLSSGVPSPIERGSVPDPFLDRGAIEYAIETNLKVGSSSSSTSRSPQADVPDISARACHAGVREAWIAAGGVAP</sequence>
<dbReference type="SUPFAM" id="SSF140736">
    <property type="entry name" value="Rv1873-like"/>
    <property type="match status" value="1"/>
</dbReference>
<dbReference type="OrthoDB" id="447037at2759"/>
<protein>
    <submittedName>
        <fullName evidence="2">Uncharacterized protein</fullName>
    </submittedName>
</protein>
<dbReference type="AlphaFoldDB" id="A0A0S4J5G0"/>
<reference evidence="3" key="1">
    <citation type="submission" date="2015-09" db="EMBL/GenBank/DDBJ databases">
        <authorList>
            <consortium name="Pathogen Informatics"/>
        </authorList>
    </citation>
    <scope>NUCLEOTIDE SEQUENCE [LARGE SCALE GENOMIC DNA]</scope>
    <source>
        <strain evidence="3">Lake Konstanz</strain>
    </source>
</reference>
<gene>
    <name evidence="2" type="ORF">BSAL_89350</name>
</gene>